<evidence type="ECO:0000313" key="9">
    <source>
        <dbReference type="Proteomes" id="UP001501581"/>
    </source>
</evidence>
<dbReference type="InterPro" id="IPR020846">
    <property type="entry name" value="MFS_dom"/>
</dbReference>
<name>A0ABP4EK68_9ACTN</name>
<reference evidence="9" key="1">
    <citation type="journal article" date="2019" name="Int. J. Syst. Evol. Microbiol.">
        <title>The Global Catalogue of Microorganisms (GCM) 10K type strain sequencing project: providing services to taxonomists for standard genome sequencing and annotation.</title>
        <authorList>
            <consortium name="The Broad Institute Genomics Platform"/>
            <consortium name="The Broad Institute Genome Sequencing Center for Infectious Disease"/>
            <person name="Wu L."/>
            <person name="Ma J."/>
        </authorList>
    </citation>
    <scope>NUCLEOTIDE SEQUENCE [LARGE SCALE GENOMIC DNA]</scope>
    <source>
        <strain evidence="9">JCM 13008</strain>
    </source>
</reference>
<feature type="transmembrane region" description="Helical" evidence="6">
    <location>
        <begin position="133"/>
        <end position="155"/>
    </location>
</feature>
<evidence type="ECO:0000256" key="2">
    <source>
        <dbReference type="ARBA" id="ARBA00022448"/>
    </source>
</evidence>
<evidence type="ECO:0000256" key="4">
    <source>
        <dbReference type="ARBA" id="ARBA00022989"/>
    </source>
</evidence>
<evidence type="ECO:0000313" key="8">
    <source>
        <dbReference type="EMBL" id="GAA1109294.1"/>
    </source>
</evidence>
<feature type="transmembrane region" description="Helical" evidence="6">
    <location>
        <begin position="194"/>
        <end position="213"/>
    </location>
</feature>
<accession>A0ABP4EK68</accession>
<feature type="transmembrane region" description="Helical" evidence="6">
    <location>
        <begin position="364"/>
        <end position="388"/>
    </location>
</feature>
<feature type="domain" description="Major facilitator superfamily (MFS) profile" evidence="7">
    <location>
        <begin position="10"/>
        <end position="459"/>
    </location>
</feature>
<dbReference type="PROSITE" id="PS50850">
    <property type="entry name" value="MFS"/>
    <property type="match status" value="1"/>
</dbReference>
<comment type="subcellular location">
    <subcellularLocation>
        <location evidence="1">Cell membrane</location>
        <topology evidence="1">Multi-pass membrane protein</topology>
    </subcellularLocation>
</comment>
<dbReference type="SUPFAM" id="SSF103473">
    <property type="entry name" value="MFS general substrate transporter"/>
    <property type="match status" value="1"/>
</dbReference>
<keyword evidence="2" id="KW-0813">Transport</keyword>
<feature type="transmembrane region" description="Helical" evidence="6">
    <location>
        <begin position="219"/>
        <end position="242"/>
    </location>
</feature>
<keyword evidence="5 6" id="KW-0472">Membrane</keyword>
<feature type="transmembrane region" description="Helical" evidence="6">
    <location>
        <begin position="161"/>
        <end position="182"/>
    </location>
</feature>
<dbReference type="Proteomes" id="UP001501581">
    <property type="component" value="Unassembled WGS sequence"/>
</dbReference>
<keyword evidence="9" id="KW-1185">Reference proteome</keyword>
<evidence type="ECO:0000256" key="5">
    <source>
        <dbReference type="ARBA" id="ARBA00023136"/>
    </source>
</evidence>
<evidence type="ECO:0000256" key="3">
    <source>
        <dbReference type="ARBA" id="ARBA00022692"/>
    </source>
</evidence>
<evidence type="ECO:0000256" key="1">
    <source>
        <dbReference type="ARBA" id="ARBA00004651"/>
    </source>
</evidence>
<feature type="transmembrane region" description="Helical" evidence="6">
    <location>
        <begin position="12"/>
        <end position="34"/>
    </location>
</feature>
<feature type="transmembrane region" description="Helical" evidence="6">
    <location>
        <begin position="304"/>
        <end position="323"/>
    </location>
</feature>
<dbReference type="EMBL" id="BAAALG010000012">
    <property type="protein sequence ID" value="GAA1109294.1"/>
    <property type="molecule type" value="Genomic_DNA"/>
</dbReference>
<dbReference type="CDD" id="cd17504">
    <property type="entry name" value="MFS_MMR_MDR_like"/>
    <property type="match status" value="1"/>
</dbReference>
<organism evidence="8 9">
    <name type="scientific">Nocardioides dubius</name>
    <dbReference type="NCBI Taxonomy" id="317019"/>
    <lineage>
        <taxon>Bacteria</taxon>
        <taxon>Bacillati</taxon>
        <taxon>Actinomycetota</taxon>
        <taxon>Actinomycetes</taxon>
        <taxon>Propionibacteriales</taxon>
        <taxon>Nocardioidaceae</taxon>
        <taxon>Nocardioides</taxon>
    </lineage>
</organism>
<dbReference type="Pfam" id="PF07690">
    <property type="entry name" value="MFS_1"/>
    <property type="match status" value="1"/>
</dbReference>
<evidence type="ECO:0000256" key="6">
    <source>
        <dbReference type="SAM" id="Phobius"/>
    </source>
</evidence>
<comment type="caution">
    <text evidence="8">The sequence shown here is derived from an EMBL/GenBank/DDBJ whole genome shotgun (WGS) entry which is preliminary data.</text>
</comment>
<gene>
    <name evidence="8" type="ORF">GCM10009668_32030</name>
</gene>
<protein>
    <submittedName>
        <fullName evidence="8">MFS transporter</fullName>
    </submittedName>
</protein>
<sequence>MSESRAPRGLLLVLCATGIVVTIMHTLIVPLVPVLPEILHSNPTDAYWALTSTLLAAAILTPIAGRLGDMFGKKLILIGCLTSLAIGSVICAFADTVPVMVTGRALQGAASGAIALGISILRDELPPQKVGPAVALMSSSMGLGGAFGMPIAAAVADRFDWHVLFWGSAALSVLCLALVVFLVPESPVRTPGRFDVVGSLGLVVGLTATMLTITRGQEWGWASVEVLGLVGVAVVVFPLWGWHQMRVREPLVDLRVSAHPQVLFTNLASIGVGFALYGTSLLFTQILMSPEASGYGLGLDMVEAGLVLAPGGFAMFFAARAAAKVTERHGARISLLGGIVVIAAGYLLGVIAHDQLWQVITINILVSIGIGIAFAAMPALIMGAVPITETAAANGLNALMRSLGTTSSSAVFSAVLAGSTILVAGHAMPSGEAIETSLIIGLCAALVALVFGFLLPKASAPIGEHGHGGVVPAEAGDRAAATRA</sequence>
<dbReference type="Gene3D" id="1.20.1250.20">
    <property type="entry name" value="MFS general substrate transporter like domains"/>
    <property type="match status" value="1"/>
</dbReference>
<dbReference type="PANTHER" id="PTHR42718:SF9">
    <property type="entry name" value="MAJOR FACILITATOR SUPERFAMILY MULTIDRUG TRANSPORTER MFSC"/>
    <property type="match status" value="1"/>
</dbReference>
<dbReference type="PANTHER" id="PTHR42718">
    <property type="entry name" value="MAJOR FACILITATOR SUPERFAMILY MULTIDRUG TRANSPORTER MFSC"/>
    <property type="match status" value="1"/>
</dbReference>
<feature type="transmembrane region" description="Helical" evidence="6">
    <location>
        <begin position="75"/>
        <end position="95"/>
    </location>
</feature>
<dbReference type="RefSeq" id="WP_343995841.1">
    <property type="nucleotide sequence ID" value="NZ_BAAALG010000012.1"/>
</dbReference>
<feature type="transmembrane region" description="Helical" evidence="6">
    <location>
        <begin position="335"/>
        <end position="352"/>
    </location>
</feature>
<dbReference type="InterPro" id="IPR011701">
    <property type="entry name" value="MFS"/>
</dbReference>
<proteinExistence type="predicted"/>
<keyword evidence="3 6" id="KW-0812">Transmembrane</keyword>
<feature type="transmembrane region" description="Helical" evidence="6">
    <location>
        <begin position="409"/>
        <end position="428"/>
    </location>
</feature>
<feature type="transmembrane region" description="Helical" evidence="6">
    <location>
        <begin position="46"/>
        <end position="63"/>
    </location>
</feature>
<dbReference type="InterPro" id="IPR036259">
    <property type="entry name" value="MFS_trans_sf"/>
</dbReference>
<keyword evidence="4 6" id="KW-1133">Transmembrane helix</keyword>
<feature type="transmembrane region" description="Helical" evidence="6">
    <location>
        <begin position="263"/>
        <end position="284"/>
    </location>
</feature>
<feature type="transmembrane region" description="Helical" evidence="6">
    <location>
        <begin position="434"/>
        <end position="455"/>
    </location>
</feature>
<evidence type="ECO:0000259" key="7">
    <source>
        <dbReference type="PROSITE" id="PS50850"/>
    </source>
</evidence>
<feature type="transmembrane region" description="Helical" evidence="6">
    <location>
        <begin position="101"/>
        <end position="121"/>
    </location>
</feature>